<dbReference type="Gene3D" id="3.40.50.720">
    <property type="entry name" value="NAD(P)-binding Rossmann-like Domain"/>
    <property type="match status" value="1"/>
</dbReference>
<dbReference type="SUPFAM" id="SSF51735">
    <property type="entry name" value="NAD(P)-binding Rossmann-fold domains"/>
    <property type="match status" value="1"/>
</dbReference>
<dbReference type="CDD" id="cd05311">
    <property type="entry name" value="NAD_bind_2_malic_enz"/>
    <property type="match status" value="1"/>
</dbReference>
<feature type="active site" description="Proton acceptor" evidence="8">
    <location>
        <position position="94"/>
    </location>
</feature>
<feature type="domain" description="Malic enzyme N-terminal" evidence="12">
    <location>
        <begin position="18"/>
        <end position="151"/>
    </location>
</feature>
<dbReference type="AlphaFoldDB" id="A0A4Q6XTP9"/>
<dbReference type="Gene3D" id="3.40.50.10380">
    <property type="entry name" value="Malic enzyme, N-terminal domain"/>
    <property type="match status" value="1"/>
</dbReference>
<dbReference type="FunFam" id="3.40.50.10380:FF:000003">
    <property type="entry name" value="NADP-dependent malic enzyme"/>
    <property type="match status" value="1"/>
</dbReference>
<dbReference type="GO" id="GO:0046872">
    <property type="term" value="F:metal ion binding"/>
    <property type="evidence" value="ECO:0007669"/>
    <property type="project" value="UniProtKB-KW"/>
</dbReference>
<evidence type="ECO:0000313" key="13">
    <source>
        <dbReference type="EMBL" id="RZF59716.1"/>
    </source>
</evidence>
<reference evidence="13 14" key="1">
    <citation type="submission" date="2019-02" db="EMBL/GenBank/DDBJ databases">
        <authorList>
            <person name="Li Y."/>
        </authorList>
    </citation>
    <scope>NUCLEOTIDE SEQUENCE [LARGE SCALE GENOMIC DNA]</scope>
    <source>
        <strain evidence="13 14">30C10-4-7</strain>
    </source>
</reference>
<feature type="binding site" evidence="10">
    <location>
        <position position="286"/>
    </location>
    <ligand>
        <name>a divalent metal cation</name>
        <dbReference type="ChEBI" id="CHEBI:60240"/>
    </ligand>
</feature>
<dbReference type="Proteomes" id="UP000292855">
    <property type="component" value="Unassembled WGS sequence"/>
</dbReference>
<dbReference type="InterPro" id="IPR051674">
    <property type="entry name" value="Malate_Decarboxylase"/>
</dbReference>
<comment type="cofactor">
    <cofactor evidence="2">
        <name>Mg(2+)</name>
        <dbReference type="ChEBI" id="CHEBI:18420"/>
    </cofactor>
</comment>
<dbReference type="PIRSF" id="PIRSF036684">
    <property type="entry name" value="ME_PTA"/>
    <property type="match status" value="1"/>
</dbReference>
<dbReference type="EMBL" id="SGIT01000002">
    <property type="protein sequence ID" value="RZF59716.1"/>
    <property type="molecule type" value="Genomic_DNA"/>
</dbReference>
<dbReference type="GO" id="GO:0006108">
    <property type="term" value="P:malate metabolic process"/>
    <property type="evidence" value="ECO:0007669"/>
    <property type="project" value="InterPro"/>
</dbReference>
<feature type="binding site" evidence="9">
    <location>
        <position position="136"/>
    </location>
    <ligand>
        <name>a divalent metal cation</name>
        <dbReference type="ChEBI" id="CHEBI:60240"/>
    </ligand>
</feature>
<dbReference type="GO" id="GO:0016616">
    <property type="term" value="F:oxidoreductase activity, acting on the CH-OH group of donors, NAD or NADP as acceptor"/>
    <property type="evidence" value="ECO:0007669"/>
    <property type="project" value="InterPro"/>
</dbReference>
<protein>
    <submittedName>
        <fullName evidence="13">NADP-dependent malic enzyme</fullName>
    </submittedName>
</protein>
<evidence type="ECO:0000256" key="1">
    <source>
        <dbReference type="ARBA" id="ARBA00001936"/>
    </source>
</evidence>
<evidence type="ECO:0000256" key="3">
    <source>
        <dbReference type="ARBA" id="ARBA00007686"/>
    </source>
</evidence>
<dbReference type="SMART" id="SM00919">
    <property type="entry name" value="Malic_M"/>
    <property type="match status" value="1"/>
</dbReference>
<comment type="caution">
    <text evidence="13">The sequence shown here is derived from an EMBL/GenBank/DDBJ whole genome shotgun (WGS) entry which is preliminary data.</text>
</comment>
<dbReference type="Gene3D" id="3.40.50.10950">
    <property type="match status" value="1"/>
</dbReference>
<sequence length="758" mass="82985">MSINRKKDALDYHSKGRPGKIAVVPTKPHNSQRDLSLAYSPGVAEPCLAIAENSEDAYKYTSKGNLVAVISNGTAVLGLGDIGAQAGKPVMEGKGLLFKIFADIDVFDIELDTKNVDEFVNIVKALEPTFGGVNLEDIKAPECFEIERRLKAEMNIPVMHDDQHGTAIISGAALINACELIGKDISQVKIVVNGAGAAAISCTSMYMAVGAKKENIVMLDSKGVIRTDRENLDATKAQFATERDLYTLADAVKDTDVFIGLSAADVLTPEMLLSMAPRPIVLAMANPNPEIAYDLAVATRDDVIMGTGRSDYPNQVNNVLGFPYIFRGALDIRATSINEEMKIAAVHAIAALAKQPVPEEVNQAYDTNNLKFGPEYIIPKPTDPRLITEVSVAVAKAAIASGVARIEIEDWEHYKEELRKRLGKDDRIIRNLTSRAKKNPKRVVFAEADNYKTLRAAQIVKEEGIAFPILLGDKEKIQSLIQEYSFDLNDVEIINPTEQKGSERFNRFVQHLYAKRQRRGLTEHEATKLMATNRNYFAASMVQFGEADTLISGLTRNYATTIRPALQVIGAKPNSRVAGMYIMLTSKGPLFFGDTTVNADPTPDELADITILLDEAIRRFNITPRIALLSYSNFGSNDGHTAVKVREASKILREKAPHIIADGDIQANFALNSNLLKDNFPFSTLNGEPANTLVFPNLESGNIAYKLLQEAGDAEALGPILLGMNKPVHVLQLDSSVREIVNMVTIAVVDVQEHEKNK</sequence>
<evidence type="ECO:0000256" key="4">
    <source>
        <dbReference type="ARBA" id="ARBA00008756"/>
    </source>
</evidence>
<keyword evidence="14" id="KW-1185">Reference proteome</keyword>
<evidence type="ECO:0000256" key="5">
    <source>
        <dbReference type="ARBA" id="ARBA00022723"/>
    </source>
</evidence>
<comment type="similarity">
    <text evidence="4">In the C-terminal section; belongs to the phosphate acetyltransferase and butyryltransferase family.</text>
</comment>
<dbReference type="InterPro" id="IPR036291">
    <property type="entry name" value="NAD(P)-bd_dom_sf"/>
</dbReference>
<keyword evidence="10" id="KW-0521">NADP</keyword>
<proteinExistence type="inferred from homology"/>
<keyword evidence="6" id="KW-0560">Oxidoreductase</keyword>
<evidence type="ECO:0000256" key="10">
    <source>
        <dbReference type="PIRSR" id="PIRSR036684-3"/>
    </source>
</evidence>
<comment type="cofactor">
    <cofactor evidence="1">
        <name>Mn(2+)</name>
        <dbReference type="ChEBI" id="CHEBI:29035"/>
    </cofactor>
</comment>
<dbReference type="InterPro" id="IPR045213">
    <property type="entry name" value="Malic_NAD-bd_bact_type"/>
</dbReference>
<evidence type="ECO:0000256" key="8">
    <source>
        <dbReference type="PIRSR" id="PIRSR036684-1"/>
    </source>
</evidence>
<dbReference type="GO" id="GO:0004470">
    <property type="term" value="F:malic enzyme activity"/>
    <property type="evidence" value="ECO:0007669"/>
    <property type="project" value="InterPro"/>
</dbReference>
<accession>A0A4Q6XTP9</accession>
<dbReference type="GO" id="GO:0051287">
    <property type="term" value="F:NAD binding"/>
    <property type="evidence" value="ECO:0007669"/>
    <property type="project" value="InterPro"/>
</dbReference>
<evidence type="ECO:0000256" key="9">
    <source>
        <dbReference type="PIRSR" id="PIRSR036684-2"/>
    </source>
</evidence>
<dbReference type="OrthoDB" id="9805787at2"/>
<dbReference type="Pfam" id="PF01515">
    <property type="entry name" value="PTA_PTB"/>
    <property type="match status" value="1"/>
</dbReference>
<dbReference type="PANTHER" id="PTHR43237">
    <property type="entry name" value="NADP-DEPENDENT MALIC ENZYME"/>
    <property type="match status" value="1"/>
</dbReference>
<evidence type="ECO:0000256" key="6">
    <source>
        <dbReference type="ARBA" id="ARBA00023002"/>
    </source>
</evidence>
<evidence type="ECO:0000256" key="2">
    <source>
        <dbReference type="ARBA" id="ARBA00001946"/>
    </source>
</evidence>
<dbReference type="InterPro" id="IPR012301">
    <property type="entry name" value="Malic_N_dom"/>
</dbReference>
<dbReference type="PANTHER" id="PTHR43237:SF4">
    <property type="entry name" value="NADP-DEPENDENT MALIC ENZYME"/>
    <property type="match status" value="1"/>
</dbReference>
<feature type="binding site" evidence="10">
    <location>
        <begin position="76"/>
        <end position="83"/>
    </location>
    <ligand>
        <name>NADP(+)</name>
        <dbReference type="ChEBI" id="CHEBI:58349"/>
    </ligand>
</feature>
<keyword evidence="5 9" id="KW-0479">Metal-binding</keyword>
<comment type="similarity">
    <text evidence="3">In the N-terminal section; belongs to the malic enzymes family.</text>
</comment>
<dbReference type="SMART" id="SM01274">
    <property type="entry name" value="malic"/>
    <property type="match status" value="1"/>
</dbReference>
<dbReference type="Pfam" id="PF03949">
    <property type="entry name" value="Malic_M"/>
    <property type="match status" value="1"/>
</dbReference>
<name>A0A4Q6XTP9_9SPHI</name>
<dbReference type="InterPro" id="IPR037062">
    <property type="entry name" value="Malic_N_dom_sf"/>
</dbReference>
<organism evidence="13 14">
    <name type="scientific">Sphingobacterium corticibacterium</name>
    <dbReference type="NCBI Taxonomy" id="2484746"/>
    <lineage>
        <taxon>Bacteria</taxon>
        <taxon>Pseudomonadati</taxon>
        <taxon>Bacteroidota</taxon>
        <taxon>Sphingobacteriia</taxon>
        <taxon>Sphingobacteriales</taxon>
        <taxon>Sphingobacteriaceae</taxon>
        <taxon>Sphingobacterium</taxon>
    </lineage>
</organism>
<gene>
    <name evidence="13" type="ORF">EWE74_11210</name>
</gene>
<dbReference type="InterPro" id="IPR042112">
    <property type="entry name" value="P_AcTrfase_dom2"/>
</dbReference>
<dbReference type="RefSeq" id="WP_130141635.1">
    <property type="nucleotide sequence ID" value="NZ_SGIT01000002.1"/>
</dbReference>
<dbReference type="Pfam" id="PF00390">
    <property type="entry name" value="malic"/>
    <property type="match status" value="1"/>
</dbReference>
<dbReference type="SUPFAM" id="SSF53223">
    <property type="entry name" value="Aminoacid dehydrogenase-like, N-terminal domain"/>
    <property type="match status" value="1"/>
</dbReference>
<feature type="binding site" evidence="10">
    <location>
        <position position="162"/>
    </location>
    <ligand>
        <name>a divalent metal cation</name>
        <dbReference type="ChEBI" id="CHEBI:60240"/>
    </ligand>
</feature>
<dbReference type="InterPro" id="IPR046346">
    <property type="entry name" value="Aminoacid_DH-like_N_sf"/>
</dbReference>
<dbReference type="SUPFAM" id="SSF53659">
    <property type="entry name" value="Isocitrate/Isopropylmalate dehydrogenase-like"/>
    <property type="match status" value="1"/>
</dbReference>
<dbReference type="InterPro" id="IPR012302">
    <property type="entry name" value="Malic_NAD-bd"/>
</dbReference>
<dbReference type="FunFam" id="3.40.50.720:FF:000095">
    <property type="entry name" value="NADP-dependent malic enzyme"/>
    <property type="match status" value="1"/>
</dbReference>
<evidence type="ECO:0000259" key="12">
    <source>
        <dbReference type="SMART" id="SM01274"/>
    </source>
</evidence>
<feature type="domain" description="Malic enzyme NAD-binding" evidence="11">
    <location>
        <begin position="163"/>
        <end position="399"/>
    </location>
</feature>
<dbReference type="InterPro" id="IPR012188">
    <property type="entry name" value="ME_PTA"/>
</dbReference>
<dbReference type="InterPro" id="IPR002505">
    <property type="entry name" value="PTA_PTB"/>
</dbReference>
<evidence type="ECO:0000256" key="7">
    <source>
        <dbReference type="ARBA" id="ARBA00023268"/>
    </source>
</evidence>
<dbReference type="InterPro" id="IPR042113">
    <property type="entry name" value="P_AcTrfase_dom1"/>
</dbReference>
<dbReference type="Gene3D" id="3.40.50.10750">
    <property type="entry name" value="Isocitrate/Isopropylmalate dehydrogenase-like"/>
    <property type="match status" value="1"/>
</dbReference>
<feature type="binding site" evidence="9">
    <location>
        <position position="137"/>
    </location>
    <ligand>
        <name>a divalent metal cation</name>
        <dbReference type="ChEBI" id="CHEBI:60240"/>
    </ligand>
</feature>
<keyword evidence="7" id="KW-0511">Multifunctional enzyme</keyword>
<dbReference type="GO" id="GO:0016746">
    <property type="term" value="F:acyltransferase activity"/>
    <property type="evidence" value="ECO:0007669"/>
    <property type="project" value="InterPro"/>
</dbReference>
<evidence type="ECO:0000259" key="11">
    <source>
        <dbReference type="SMART" id="SM00919"/>
    </source>
</evidence>
<evidence type="ECO:0000313" key="14">
    <source>
        <dbReference type="Proteomes" id="UP000292855"/>
    </source>
</evidence>